<protein>
    <submittedName>
        <fullName evidence="2">Uncharacterized protein</fullName>
    </submittedName>
</protein>
<accession>A0A7J7KJ18</accession>
<gene>
    <name evidence="2" type="ORF">EB796_003089</name>
</gene>
<feature type="transmembrane region" description="Helical" evidence="1">
    <location>
        <begin position="50"/>
        <end position="68"/>
    </location>
</feature>
<dbReference type="AlphaFoldDB" id="A0A7J7KJ18"/>
<keyword evidence="1" id="KW-0472">Membrane</keyword>
<comment type="caution">
    <text evidence="2">The sequence shown here is derived from an EMBL/GenBank/DDBJ whole genome shotgun (WGS) entry which is preliminary data.</text>
</comment>
<keyword evidence="1" id="KW-1133">Transmembrane helix</keyword>
<sequence length="72" mass="8250">MLLTVSSLNVLGDGVIIRSVYLPLQRCNAKLCDFAACAVKQRRQLKSHASIIQFYLVLISVWPLVYFYKLNF</sequence>
<reference evidence="2" key="1">
    <citation type="submission" date="2020-06" db="EMBL/GenBank/DDBJ databases">
        <title>Draft genome of Bugula neritina, a colonial animal packing powerful symbionts and potential medicines.</title>
        <authorList>
            <person name="Rayko M."/>
        </authorList>
    </citation>
    <scope>NUCLEOTIDE SEQUENCE [LARGE SCALE GENOMIC DNA]</scope>
    <source>
        <strain evidence="2">Kwan_BN1</strain>
    </source>
</reference>
<organism evidence="2 3">
    <name type="scientific">Bugula neritina</name>
    <name type="common">Brown bryozoan</name>
    <name type="synonym">Sertularia neritina</name>
    <dbReference type="NCBI Taxonomy" id="10212"/>
    <lineage>
        <taxon>Eukaryota</taxon>
        <taxon>Metazoa</taxon>
        <taxon>Spiralia</taxon>
        <taxon>Lophotrochozoa</taxon>
        <taxon>Bryozoa</taxon>
        <taxon>Gymnolaemata</taxon>
        <taxon>Cheilostomatida</taxon>
        <taxon>Flustrina</taxon>
        <taxon>Buguloidea</taxon>
        <taxon>Bugulidae</taxon>
        <taxon>Bugula</taxon>
    </lineage>
</organism>
<dbReference type="Proteomes" id="UP000593567">
    <property type="component" value="Unassembled WGS sequence"/>
</dbReference>
<keyword evidence="3" id="KW-1185">Reference proteome</keyword>
<evidence type="ECO:0000313" key="2">
    <source>
        <dbReference type="EMBL" id="KAF6038589.1"/>
    </source>
</evidence>
<evidence type="ECO:0000256" key="1">
    <source>
        <dbReference type="SAM" id="Phobius"/>
    </source>
</evidence>
<name>A0A7J7KJ18_BUGNE</name>
<dbReference type="EMBL" id="VXIV02000393">
    <property type="protein sequence ID" value="KAF6038589.1"/>
    <property type="molecule type" value="Genomic_DNA"/>
</dbReference>
<proteinExistence type="predicted"/>
<keyword evidence="1" id="KW-0812">Transmembrane</keyword>
<evidence type="ECO:0000313" key="3">
    <source>
        <dbReference type="Proteomes" id="UP000593567"/>
    </source>
</evidence>